<reference evidence="1" key="2">
    <citation type="journal article" date="2015" name="Data Brief">
        <title>Shoot transcriptome of the giant reed, Arundo donax.</title>
        <authorList>
            <person name="Barrero R.A."/>
            <person name="Guerrero F.D."/>
            <person name="Moolhuijzen P."/>
            <person name="Goolsby J.A."/>
            <person name="Tidwell J."/>
            <person name="Bellgard S.E."/>
            <person name="Bellgard M.I."/>
        </authorList>
    </citation>
    <scope>NUCLEOTIDE SEQUENCE</scope>
    <source>
        <tissue evidence="1">Shoot tissue taken approximately 20 cm above the soil surface</tissue>
    </source>
</reference>
<dbReference type="EMBL" id="GBRH01210167">
    <property type="protein sequence ID" value="JAD87728.1"/>
    <property type="molecule type" value="Transcribed_RNA"/>
</dbReference>
<reference evidence="1" key="1">
    <citation type="submission" date="2014-09" db="EMBL/GenBank/DDBJ databases">
        <authorList>
            <person name="Magalhaes I.L.F."/>
            <person name="Oliveira U."/>
            <person name="Santos F.R."/>
            <person name="Vidigal T.H.D.A."/>
            <person name="Brescovit A.D."/>
            <person name="Santos A.J."/>
        </authorList>
    </citation>
    <scope>NUCLEOTIDE SEQUENCE</scope>
    <source>
        <tissue evidence="1">Shoot tissue taken approximately 20 cm above the soil surface</tissue>
    </source>
</reference>
<dbReference type="AlphaFoldDB" id="A0A0A9DM19"/>
<sequence length="55" mass="5547">MGLTICFPSVTVLVTSSGPTGGALHHETSSCLDLAGEDTGSGQSLVGARWRSSVL</sequence>
<organism evidence="1">
    <name type="scientific">Arundo donax</name>
    <name type="common">Giant reed</name>
    <name type="synonym">Donax arundinaceus</name>
    <dbReference type="NCBI Taxonomy" id="35708"/>
    <lineage>
        <taxon>Eukaryota</taxon>
        <taxon>Viridiplantae</taxon>
        <taxon>Streptophyta</taxon>
        <taxon>Embryophyta</taxon>
        <taxon>Tracheophyta</taxon>
        <taxon>Spermatophyta</taxon>
        <taxon>Magnoliopsida</taxon>
        <taxon>Liliopsida</taxon>
        <taxon>Poales</taxon>
        <taxon>Poaceae</taxon>
        <taxon>PACMAD clade</taxon>
        <taxon>Arundinoideae</taxon>
        <taxon>Arundineae</taxon>
        <taxon>Arundo</taxon>
    </lineage>
</organism>
<proteinExistence type="predicted"/>
<evidence type="ECO:0000313" key="1">
    <source>
        <dbReference type="EMBL" id="JAD87728.1"/>
    </source>
</evidence>
<accession>A0A0A9DM19</accession>
<protein>
    <submittedName>
        <fullName evidence="1">Uncharacterized protein</fullName>
    </submittedName>
</protein>
<name>A0A0A9DM19_ARUDO</name>